<dbReference type="InterPro" id="IPR020846">
    <property type="entry name" value="MFS_dom"/>
</dbReference>
<dbReference type="GO" id="GO:0016020">
    <property type="term" value="C:membrane"/>
    <property type="evidence" value="ECO:0007669"/>
    <property type="project" value="UniProtKB-SubCell"/>
</dbReference>
<evidence type="ECO:0000313" key="8">
    <source>
        <dbReference type="Proteomes" id="UP001591681"/>
    </source>
</evidence>
<accession>A0ABD1ITW2</accession>
<evidence type="ECO:0000256" key="2">
    <source>
        <dbReference type="ARBA" id="ARBA00022692"/>
    </source>
</evidence>
<feature type="transmembrane region" description="Helical" evidence="5">
    <location>
        <begin position="163"/>
        <end position="183"/>
    </location>
</feature>
<reference evidence="7 8" key="1">
    <citation type="submission" date="2024-09" db="EMBL/GenBank/DDBJ databases">
        <title>A chromosome-level genome assembly of Gray's grenadier anchovy, Coilia grayii.</title>
        <authorList>
            <person name="Fu Z."/>
        </authorList>
    </citation>
    <scope>NUCLEOTIDE SEQUENCE [LARGE SCALE GENOMIC DNA]</scope>
    <source>
        <strain evidence="7">G4</strain>
        <tissue evidence="7">Muscle</tissue>
    </source>
</reference>
<sequence>MMRDYEEIVAFLGEWGPFQKRIYALLSLSIIPNGYVGMSMVFLADIPPHHCRVPFLNSSYGGLGYNLSIPTEELKGETILSRCRRYSEQEDSDAAYRNDTEGCLDGWLFSEERYVSTIVTEWNLVCDDAWKAPFTLTVFFLGVLAGSFCSGITSDRYGRKPTFLITMMLQTLFSVLQSTSNSYEMFCVLYFAAGMAYVSNYCAAFVLGSELLSKSARMSFGILGVCSCFAIGYTILPLFAYFIRDWRTLQLALSLLGFLYIPLWWYIPESPRWLITQGRLQEAEAIIRAAAKKNAITPPEDIFQLEHSADTKTTENVTVDQKRYTWLDLIKTENTRNITILNIIIWISLTMSYYGLSFNTPNLDGDPYLNCLFAASTEFAAYIFIWFTTRYAPRRFTLPFTLLVGGAVLLLITFVPDELNALIVTLAMIGKLVVTGAYAFVYFYTMELFPTVVRNMGLGVTSMAARIGSTASPYIAYVGTYHKTAPYILMGSISIVSGVLSLLLPETKDEELPEFLSQVKSLRWIFQKKRPSDKNSQEANARISNVVDLTSD</sequence>
<dbReference type="PROSITE" id="PS00216">
    <property type="entry name" value="SUGAR_TRANSPORT_1"/>
    <property type="match status" value="1"/>
</dbReference>
<protein>
    <recommendedName>
        <fullName evidence="6">Major facilitator superfamily (MFS) profile domain-containing protein</fullName>
    </recommendedName>
</protein>
<dbReference type="PROSITE" id="PS50850">
    <property type="entry name" value="MFS"/>
    <property type="match status" value="1"/>
</dbReference>
<feature type="transmembrane region" description="Helical" evidence="5">
    <location>
        <begin position="484"/>
        <end position="504"/>
    </location>
</feature>
<feature type="transmembrane region" description="Helical" evidence="5">
    <location>
        <begin position="220"/>
        <end position="243"/>
    </location>
</feature>
<feature type="transmembrane region" description="Helical" evidence="5">
    <location>
        <begin position="338"/>
        <end position="355"/>
    </location>
</feature>
<dbReference type="InterPro" id="IPR005829">
    <property type="entry name" value="Sugar_transporter_CS"/>
</dbReference>
<feature type="transmembrane region" description="Helical" evidence="5">
    <location>
        <begin position="132"/>
        <end position="151"/>
    </location>
</feature>
<feature type="transmembrane region" description="Helical" evidence="5">
    <location>
        <begin position="396"/>
        <end position="415"/>
    </location>
</feature>
<evidence type="ECO:0000256" key="3">
    <source>
        <dbReference type="ARBA" id="ARBA00022989"/>
    </source>
</evidence>
<evidence type="ECO:0000256" key="1">
    <source>
        <dbReference type="ARBA" id="ARBA00004141"/>
    </source>
</evidence>
<keyword evidence="2 5" id="KW-0812">Transmembrane</keyword>
<keyword evidence="8" id="KW-1185">Reference proteome</keyword>
<dbReference type="Proteomes" id="UP001591681">
    <property type="component" value="Unassembled WGS sequence"/>
</dbReference>
<comment type="caution">
    <text evidence="7">The sequence shown here is derived from an EMBL/GenBank/DDBJ whole genome shotgun (WGS) entry which is preliminary data.</text>
</comment>
<keyword evidence="4 5" id="KW-0472">Membrane</keyword>
<evidence type="ECO:0000256" key="5">
    <source>
        <dbReference type="SAM" id="Phobius"/>
    </source>
</evidence>
<feature type="transmembrane region" description="Helical" evidence="5">
    <location>
        <begin position="456"/>
        <end position="478"/>
    </location>
</feature>
<evidence type="ECO:0000259" key="6">
    <source>
        <dbReference type="PROSITE" id="PS50850"/>
    </source>
</evidence>
<dbReference type="Pfam" id="PF00083">
    <property type="entry name" value="Sugar_tr"/>
    <property type="match status" value="1"/>
</dbReference>
<feature type="transmembrane region" description="Helical" evidence="5">
    <location>
        <begin position="249"/>
        <end position="267"/>
    </location>
</feature>
<feature type="transmembrane region" description="Helical" evidence="5">
    <location>
        <begin position="189"/>
        <end position="208"/>
    </location>
</feature>
<dbReference type="InterPro" id="IPR036259">
    <property type="entry name" value="MFS_trans_sf"/>
</dbReference>
<feature type="domain" description="Major facilitator superfamily (MFS) profile" evidence="6">
    <location>
        <begin position="54"/>
        <end position="509"/>
    </location>
</feature>
<dbReference type="EMBL" id="JBHFQA010000024">
    <property type="protein sequence ID" value="KAL2077665.1"/>
    <property type="molecule type" value="Genomic_DNA"/>
</dbReference>
<feature type="transmembrane region" description="Helical" evidence="5">
    <location>
        <begin position="421"/>
        <end position="444"/>
    </location>
</feature>
<comment type="subcellular location">
    <subcellularLocation>
        <location evidence="1">Membrane</location>
        <topology evidence="1">Multi-pass membrane protein</topology>
    </subcellularLocation>
</comment>
<dbReference type="PANTHER" id="PTHR24064">
    <property type="entry name" value="SOLUTE CARRIER FAMILY 22 MEMBER"/>
    <property type="match status" value="1"/>
</dbReference>
<organism evidence="7 8">
    <name type="scientific">Coilia grayii</name>
    <name type="common">Gray's grenadier anchovy</name>
    <dbReference type="NCBI Taxonomy" id="363190"/>
    <lineage>
        <taxon>Eukaryota</taxon>
        <taxon>Metazoa</taxon>
        <taxon>Chordata</taxon>
        <taxon>Craniata</taxon>
        <taxon>Vertebrata</taxon>
        <taxon>Euteleostomi</taxon>
        <taxon>Actinopterygii</taxon>
        <taxon>Neopterygii</taxon>
        <taxon>Teleostei</taxon>
        <taxon>Clupei</taxon>
        <taxon>Clupeiformes</taxon>
        <taxon>Clupeoidei</taxon>
        <taxon>Engraulidae</taxon>
        <taxon>Coilinae</taxon>
        <taxon>Coilia</taxon>
    </lineage>
</organism>
<name>A0ABD1ITW2_9TELE</name>
<feature type="transmembrane region" description="Helical" evidence="5">
    <location>
        <begin position="367"/>
        <end position="389"/>
    </location>
</feature>
<dbReference type="InterPro" id="IPR005828">
    <property type="entry name" value="MFS_sugar_transport-like"/>
</dbReference>
<keyword evidence="3 5" id="KW-1133">Transmembrane helix</keyword>
<evidence type="ECO:0000313" key="7">
    <source>
        <dbReference type="EMBL" id="KAL2077665.1"/>
    </source>
</evidence>
<dbReference type="Gene3D" id="1.20.1250.20">
    <property type="entry name" value="MFS general substrate transporter like domains"/>
    <property type="match status" value="1"/>
</dbReference>
<gene>
    <name evidence="7" type="ORF">ACEWY4_027169</name>
</gene>
<dbReference type="SUPFAM" id="SSF103473">
    <property type="entry name" value="MFS general substrate transporter"/>
    <property type="match status" value="1"/>
</dbReference>
<dbReference type="AlphaFoldDB" id="A0ABD1ITW2"/>
<evidence type="ECO:0000256" key="4">
    <source>
        <dbReference type="ARBA" id="ARBA00023136"/>
    </source>
</evidence>
<proteinExistence type="predicted"/>
<feature type="transmembrane region" description="Helical" evidence="5">
    <location>
        <begin position="21"/>
        <end position="44"/>
    </location>
</feature>